<dbReference type="InterPro" id="IPR050155">
    <property type="entry name" value="HAD-like_hydrolase_sf"/>
</dbReference>
<evidence type="ECO:0000256" key="3">
    <source>
        <dbReference type="ARBA" id="ARBA00006171"/>
    </source>
</evidence>
<comment type="catalytic activity">
    <reaction evidence="1">
        <text>2-phosphoglycolate + H2O = glycolate + phosphate</text>
        <dbReference type="Rhea" id="RHEA:14369"/>
        <dbReference type="ChEBI" id="CHEBI:15377"/>
        <dbReference type="ChEBI" id="CHEBI:29805"/>
        <dbReference type="ChEBI" id="CHEBI:43474"/>
        <dbReference type="ChEBI" id="CHEBI:58033"/>
        <dbReference type="EC" id="3.1.3.18"/>
    </reaction>
</comment>
<evidence type="ECO:0000313" key="6">
    <source>
        <dbReference type="Proteomes" id="UP000198440"/>
    </source>
</evidence>
<proteinExistence type="inferred from homology"/>
<organism evidence="5 6">
    <name type="scientific">Antarctobacter heliothermus</name>
    <dbReference type="NCBI Taxonomy" id="74033"/>
    <lineage>
        <taxon>Bacteria</taxon>
        <taxon>Pseudomonadati</taxon>
        <taxon>Pseudomonadota</taxon>
        <taxon>Alphaproteobacteria</taxon>
        <taxon>Rhodobacterales</taxon>
        <taxon>Roseobacteraceae</taxon>
        <taxon>Antarctobacter</taxon>
    </lineage>
</organism>
<dbReference type="Gene3D" id="1.10.150.240">
    <property type="entry name" value="Putative phosphatase, domain 2"/>
    <property type="match status" value="1"/>
</dbReference>
<dbReference type="SFLD" id="SFLDS00003">
    <property type="entry name" value="Haloacid_Dehalogenase"/>
    <property type="match status" value="1"/>
</dbReference>
<evidence type="ECO:0000313" key="5">
    <source>
        <dbReference type="EMBL" id="SNS27572.1"/>
    </source>
</evidence>
<protein>
    <recommendedName>
        <fullName evidence="4">phosphoglycolate phosphatase</fullName>
        <ecNumber evidence="4">3.1.3.18</ecNumber>
    </recommendedName>
</protein>
<comment type="similarity">
    <text evidence="3">Belongs to the HAD-like hydrolase superfamily. CbbY/CbbZ/Gph/YieH family.</text>
</comment>
<dbReference type="Gene3D" id="3.40.50.1000">
    <property type="entry name" value="HAD superfamily/HAD-like"/>
    <property type="match status" value="1"/>
</dbReference>
<dbReference type="PANTHER" id="PTHR43434:SF1">
    <property type="entry name" value="PHOSPHOGLYCOLATE PHOSPHATASE"/>
    <property type="match status" value="1"/>
</dbReference>
<dbReference type="InterPro" id="IPR023198">
    <property type="entry name" value="PGP-like_dom2"/>
</dbReference>
<dbReference type="RefSeq" id="WP_089277139.1">
    <property type="nucleotide sequence ID" value="NZ_FZON01000009.1"/>
</dbReference>
<dbReference type="PANTHER" id="PTHR43434">
    <property type="entry name" value="PHOSPHOGLYCOLATE PHOSPHATASE"/>
    <property type="match status" value="1"/>
</dbReference>
<dbReference type="InterPro" id="IPR023214">
    <property type="entry name" value="HAD_sf"/>
</dbReference>
<dbReference type="InterPro" id="IPR041492">
    <property type="entry name" value="HAD_2"/>
</dbReference>
<dbReference type="SFLD" id="SFLDG01129">
    <property type="entry name" value="C1.5:_HAD__Beta-PGM__Phosphata"/>
    <property type="match status" value="1"/>
</dbReference>
<dbReference type="SUPFAM" id="SSF56784">
    <property type="entry name" value="HAD-like"/>
    <property type="match status" value="1"/>
</dbReference>
<evidence type="ECO:0000256" key="2">
    <source>
        <dbReference type="ARBA" id="ARBA00004818"/>
    </source>
</evidence>
<dbReference type="Proteomes" id="UP000198440">
    <property type="component" value="Unassembled WGS sequence"/>
</dbReference>
<comment type="pathway">
    <text evidence="2">Organic acid metabolism; glycolate biosynthesis; glycolate from 2-phosphoglycolate: step 1/1.</text>
</comment>
<accession>A0A239D600</accession>
<dbReference type="GO" id="GO:0008967">
    <property type="term" value="F:phosphoglycolate phosphatase activity"/>
    <property type="evidence" value="ECO:0007669"/>
    <property type="project" value="UniProtKB-EC"/>
</dbReference>
<dbReference type="AlphaFoldDB" id="A0A239D600"/>
<dbReference type="GO" id="GO:0005829">
    <property type="term" value="C:cytosol"/>
    <property type="evidence" value="ECO:0007669"/>
    <property type="project" value="TreeGrafter"/>
</dbReference>
<dbReference type="Pfam" id="PF13419">
    <property type="entry name" value="HAD_2"/>
    <property type="match status" value="1"/>
</dbReference>
<sequence>MTRNCVIFDLDGTLADTSGDLIAAANACFDGMGNDVRLDPVADAAIAVRGARRMLTEGLTRSGRYDAALVEEWFPRFLDIYGDAIDVHTRMYDGAVAAVEALRVADYAVGICTNKPEALAQTLLQRLGVRDLFGSLIGADTGPTRKPDVAPYWAAVDVCGGRRTASLLVGDSDTDRNTALAAGVPCVLVTFSPDGQAVRALNPEAVIDHFDELQGAVGRLIGTP</sequence>
<gene>
    <name evidence="5" type="ORF">SAMN04488078_100990</name>
</gene>
<evidence type="ECO:0000256" key="1">
    <source>
        <dbReference type="ARBA" id="ARBA00000830"/>
    </source>
</evidence>
<dbReference type="OrthoDB" id="9793014at2"/>
<dbReference type="GO" id="GO:0006281">
    <property type="term" value="P:DNA repair"/>
    <property type="evidence" value="ECO:0007669"/>
    <property type="project" value="TreeGrafter"/>
</dbReference>
<name>A0A239D600_9RHOB</name>
<evidence type="ECO:0000256" key="4">
    <source>
        <dbReference type="ARBA" id="ARBA00013078"/>
    </source>
</evidence>
<dbReference type="EMBL" id="FZON01000009">
    <property type="protein sequence ID" value="SNS27572.1"/>
    <property type="molecule type" value="Genomic_DNA"/>
</dbReference>
<dbReference type="EC" id="3.1.3.18" evidence="4"/>
<dbReference type="InterPro" id="IPR036412">
    <property type="entry name" value="HAD-like_sf"/>
</dbReference>
<reference evidence="5 6" key="1">
    <citation type="submission" date="2017-06" db="EMBL/GenBank/DDBJ databases">
        <authorList>
            <person name="Kim H.J."/>
            <person name="Triplett B.A."/>
        </authorList>
    </citation>
    <scope>NUCLEOTIDE SEQUENCE [LARGE SCALE GENOMIC DNA]</scope>
    <source>
        <strain evidence="5 6">DSM 11445</strain>
    </source>
</reference>